<accession>A0A6F8XQ94</accession>
<feature type="region of interest" description="Disordered" evidence="3">
    <location>
        <begin position="68"/>
        <end position="98"/>
    </location>
</feature>
<dbReference type="GO" id="GO:0000287">
    <property type="term" value="F:magnesium ion binding"/>
    <property type="evidence" value="ECO:0007669"/>
    <property type="project" value="UniProtKB-ARBA"/>
</dbReference>
<evidence type="ECO:0000256" key="1">
    <source>
        <dbReference type="ARBA" id="ARBA00022793"/>
    </source>
</evidence>
<dbReference type="Pfam" id="PF02775">
    <property type="entry name" value="TPP_enzyme_C"/>
    <property type="match status" value="1"/>
</dbReference>
<dbReference type="EMBL" id="AP022870">
    <property type="protein sequence ID" value="BCB75993.1"/>
    <property type="molecule type" value="Genomic_DNA"/>
</dbReference>
<feature type="domain" description="Thiamine pyrophosphate enzyme TPP-binding" evidence="4">
    <location>
        <begin position="101"/>
        <end position="196"/>
    </location>
</feature>
<dbReference type="Gene3D" id="3.40.50.970">
    <property type="match status" value="1"/>
</dbReference>
<protein>
    <recommendedName>
        <fullName evidence="4">Thiamine pyrophosphate enzyme TPP-binding domain-containing protein</fullName>
    </recommendedName>
</protein>
<gene>
    <name evidence="5" type="ORF">Pflav_024030</name>
</gene>
<dbReference type="InterPro" id="IPR029061">
    <property type="entry name" value="THDP-binding"/>
</dbReference>
<evidence type="ECO:0000259" key="4">
    <source>
        <dbReference type="Pfam" id="PF02775"/>
    </source>
</evidence>
<keyword evidence="1" id="KW-0210">Decarboxylase</keyword>
<reference evidence="5 6" key="2">
    <citation type="submission" date="2020-03" db="EMBL/GenBank/DDBJ databases">
        <authorList>
            <person name="Ichikawa N."/>
            <person name="Kimura A."/>
            <person name="Kitahashi Y."/>
            <person name="Uohara A."/>
        </authorList>
    </citation>
    <scope>NUCLEOTIDE SEQUENCE [LARGE SCALE GENOMIC DNA]</scope>
    <source>
        <strain evidence="5 6">NBRC 107702</strain>
    </source>
</reference>
<evidence type="ECO:0000313" key="5">
    <source>
        <dbReference type="EMBL" id="BCB75993.1"/>
    </source>
</evidence>
<dbReference type="InterPro" id="IPR051818">
    <property type="entry name" value="TPP_dependent_decarboxylase"/>
</dbReference>
<proteinExistence type="predicted"/>
<name>A0A6F8XQ94_9ACTN</name>
<keyword evidence="6" id="KW-1185">Reference proteome</keyword>
<dbReference type="KEGG" id="pfla:Pflav_024030"/>
<dbReference type="AlphaFoldDB" id="A0A6F8XQ94"/>
<dbReference type="GO" id="GO:0030976">
    <property type="term" value="F:thiamine pyrophosphate binding"/>
    <property type="evidence" value="ECO:0007669"/>
    <property type="project" value="InterPro"/>
</dbReference>
<keyword evidence="2" id="KW-0456">Lyase</keyword>
<dbReference type="SUPFAM" id="SSF52518">
    <property type="entry name" value="Thiamin diphosphate-binding fold (THDP-binding)"/>
    <property type="match status" value="1"/>
</dbReference>
<dbReference type="Proteomes" id="UP000502508">
    <property type="component" value="Chromosome"/>
</dbReference>
<sequence length="225" mass="23305">MTLTRADVLRRIDAAFPADPVVLTLGGTAREMIAVAGRRPNHLVNLDAMGQTVGVALGLALGLAASDPRSEATRPDGAGSQGQARAERGPEDAALGLGGSRGGKVVAVEGDGSLLMGLSVLSTAGHLKPDNLAVLLLDNGVYLATGGQPTASAGVDLVAVALACGWAGGREVRTDEELSSALDWVRETPGPLLVRVYVSTAQIKTEYFLEDPAILAEDFRRWLRA</sequence>
<dbReference type="PANTHER" id="PTHR42818">
    <property type="entry name" value="SULFOPYRUVATE DECARBOXYLASE SUBUNIT ALPHA"/>
    <property type="match status" value="1"/>
</dbReference>
<dbReference type="GO" id="GO:0016831">
    <property type="term" value="F:carboxy-lyase activity"/>
    <property type="evidence" value="ECO:0007669"/>
    <property type="project" value="UniProtKB-KW"/>
</dbReference>
<evidence type="ECO:0000256" key="3">
    <source>
        <dbReference type="SAM" id="MobiDB-lite"/>
    </source>
</evidence>
<reference evidence="5 6" key="1">
    <citation type="submission" date="2020-03" db="EMBL/GenBank/DDBJ databases">
        <title>Whole genome shotgun sequence of Phytohabitans flavus NBRC 107702.</title>
        <authorList>
            <person name="Komaki H."/>
            <person name="Tamura T."/>
        </authorList>
    </citation>
    <scope>NUCLEOTIDE SEQUENCE [LARGE SCALE GENOMIC DNA]</scope>
    <source>
        <strain evidence="5 6">NBRC 107702</strain>
    </source>
</reference>
<dbReference type="InterPro" id="IPR011766">
    <property type="entry name" value="TPP_enzyme_TPP-bd"/>
</dbReference>
<evidence type="ECO:0000256" key="2">
    <source>
        <dbReference type="ARBA" id="ARBA00023239"/>
    </source>
</evidence>
<dbReference type="PANTHER" id="PTHR42818:SF1">
    <property type="entry name" value="SULFOPYRUVATE DECARBOXYLASE"/>
    <property type="match status" value="1"/>
</dbReference>
<evidence type="ECO:0000313" key="6">
    <source>
        <dbReference type="Proteomes" id="UP000502508"/>
    </source>
</evidence>
<dbReference type="RefSeq" id="WP_173036078.1">
    <property type="nucleotide sequence ID" value="NZ_AP022870.1"/>
</dbReference>
<organism evidence="5 6">
    <name type="scientific">Phytohabitans flavus</name>
    <dbReference type="NCBI Taxonomy" id="1076124"/>
    <lineage>
        <taxon>Bacteria</taxon>
        <taxon>Bacillati</taxon>
        <taxon>Actinomycetota</taxon>
        <taxon>Actinomycetes</taxon>
        <taxon>Micromonosporales</taxon>
        <taxon>Micromonosporaceae</taxon>
    </lineage>
</organism>